<proteinExistence type="predicted"/>
<dbReference type="CTD" id="20207677"/>
<dbReference type="Proteomes" id="UP000015101">
    <property type="component" value="Unassembled WGS sequence"/>
</dbReference>
<dbReference type="InParanoid" id="T1FFS8"/>
<dbReference type="EMBL" id="AMQM01007173">
    <property type="status" value="NOT_ANNOTATED_CDS"/>
    <property type="molecule type" value="Genomic_DNA"/>
</dbReference>
<dbReference type="HOGENOM" id="CLU_940989_0_0_1"/>
<gene>
    <name evidence="2" type="primary">20207677</name>
    <name evidence="1" type="ORF">HELRODRAFT_180349</name>
</gene>
<evidence type="ECO:0000313" key="1">
    <source>
        <dbReference type="EMBL" id="ESN93940.1"/>
    </source>
</evidence>
<evidence type="ECO:0000313" key="2">
    <source>
        <dbReference type="EnsemblMetazoa" id="HelroP180349"/>
    </source>
</evidence>
<reference evidence="1 3" key="2">
    <citation type="journal article" date="2013" name="Nature">
        <title>Insights into bilaterian evolution from three spiralian genomes.</title>
        <authorList>
            <person name="Simakov O."/>
            <person name="Marletaz F."/>
            <person name="Cho S.J."/>
            <person name="Edsinger-Gonzales E."/>
            <person name="Havlak P."/>
            <person name="Hellsten U."/>
            <person name="Kuo D.H."/>
            <person name="Larsson T."/>
            <person name="Lv J."/>
            <person name="Arendt D."/>
            <person name="Savage R."/>
            <person name="Osoegawa K."/>
            <person name="de Jong P."/>
            <person name="Grimwood J."/>
            <person name="Chapman J.A."/>
            <person name="Shapiro H."/>
            <person name="Aerts A."/>
            <person name="Otillar R.P."/>
            <person name="Terry A.Y."/>
            <person name="Boore J.L."/>
            <person name="Grigoriev I.V."/>
            <person name="Lindberg D.R."/>
            <person name="Seaver E.C."/>
            <person name="Weisblat D.A."/>
            <person name="Putnam N.H."/>
            <person name="Rokhsar D.S."/>
        </authorList>
    </citation>
    <scope>NUCLEOTIDE SEQUENCE</scope>
</reference>
<dbReference type="EnsemblMetazoa" id="HelroT180349">
    <property type="protein sequence ID" value="HelroP180349"/>
    <property type="gene ID" value="HelroG180349"/>
</dbReference>
<dbReference type="GeneID" id="20207677"/>
<protein>
    <submittedName>
        <fullName evidence="1 2">Uncharacterized protein</fullName>
    </submittedName>
</protein>
<dbReference type="RefSeq" id="XP_009027913.1">
    <property type="nucleotide sequence ID" value="XM_009029665.1"/>
</dbReference>
<name>T1FFS8_HELRO</name>
<dbReference type="AlphaFoldDB" id="T1FFS8"/>
<sequence>MSEKCLKLSHTELLSFLPQINSFPISRACRKTLFRFRIWKPSSPRLAMFKTLESLKRNNVSKRQAMLKCGILNVRSAVSKAPLLNEVIQANNLDVFIIMETWVPSDAPNPIKYGLAPEDVCLYSNRSKHQLLIGLINAIRICRRFERQSKRFCSKIIKTGYKKAKEIAKTLIMQSKIDSIKEELHSKSNPLDYWRSLLSRPPQHYSDDECTILVNSFANHFISKINNIHQSIKDSIETDNITPFKHRPQSTNIFDAFPAVSVSEVLKLISSLANKTSPLEFCLLFFSKNFLHSLLQ</sequence>
<accession>T1FFS8</accession>
<evidence type="ECO:0000313" key="3">
    <source>
        <dbReference type="Proteomes" id="UP000015101"/>
    </source>
</evidence>
<keyword evidence="3" id="KW-1185">Reference proteome</keyword>
<dbReference type="EMBL" id="KB097579">
    <property type="protein sequence ID" value="ESN93940.1"/>
    <property type="molecule type" value="Genomic_DNA"/>
</dbReference>
<dbReference type="KEGG" id="hro:HELRODRAFT_180349"/>
<organism evidence="2 3">
    <name type="scientific">Helobdella robusta</name>
    <name type="common">Californian leech</name>
    <dbReference type="NCBI Taxonomy" id="6412"/>
    <lineage>
        <taxon>Eukaryota</taxon>
        <taxon>Metazoa</taxon>
        <taxon>Spiralia</taxon>
        <taxon>Lophotrochozoa</taxon>
        <taxon>Annelida</taxon>
        <taxon>Clitellata</taxon>
        <taxon>Hirudinea</taxon>
        <taxon>Rhynchobdellida</taxon>
        <taxon>Glossiphoniidae</taxon>
        <taxon>Helobdella</taxon>
    </lineage>
</organism>
<reference evidence="3" key="1">
    <citation type="submission" date="2012-12" db="EMBL/GenBank/DDBJ databases">
        <authorList>
            <person name="Hellsten U."/>
            <person name="Grimwood J."/>
            <person name="Chapman J.A."/>
            <person name="Shapiro H."/>
            <person name="Aerts A."/>
            <person name="Otillar R.P."/>
            <person name="Terry A.Y."/>
            <person name="Boore J.L."/>
            <person name="Simakov O."/>
            <person name="Marletaz F."/>
            <person name="Cho S.-J."/>
            <person name="Edsinger-Gonzales E."/>
            <person name="Havlak P."/>
            <person name="Kuo D.-H."/>
            <person name="Larsson T."/>
            <person name="Lv J."/>
            <person name="Arendt D."/>
            <person name="Savage R."/>
            <person name="Osoegawa K."/>
            <person name="de Jong P."/>
            <person name="Lindberg D.R."/>
            <person name="Seaver E.C."/>
            <person name="Weisblat D.A."/>
            <person name="Putnam N.H."/>
            <person name="Grigoriev I.V."/>
            <person name="Rokhsar D.S."/>
        </authorList>
    </citation>
    <scope>NUCLEOTIDE SEQUENCE</scope>
</reference>
<reference evidence="2" key="3">
    <citation type="submission" date="2015-06" db="UniProtKB">
        <authorList>
            <consortium name="EnsemblMetazoa"/>
        </authorList>
    </citation>
    <scope>IDENTIFICATION</scope>
</reference>